<organism evidence="1 2">
    <name type="scientific">Plasmodium brasilianum</name>
    <dbReference type="NCBI Taxonomy" id="5824"/>
    <lineage>
        <taxon>Eukaryota</taxon>
        <taxon>Sar</taxon>
        <taxon>Alveolata</taxon>
        <taxon>Apicomplexa</taxon>
        <taxon>Aconoidasida</taxon>
        <taxon>Haemosporida</taxon>
        <taxon>Plasmodiidae</taxon>
        <taxon>Plasmodium</taxon>
        <taxon>Plasmodium (Plasmodium)</taxon>
    </lineage>
</organism>
<gene>
    <name evidence="1" type="ORF">MKS88_002858</name>
</gene>
<keyword evidence="2" id="KW-1185">Reference proteome</keyword>
<protein>
    <submittedName>
        <fullName evidence="1">Kelch domain-containing protein</fullName>
    </submittedName>
</protein>
<accession>A0ACB9YBL3</accession>
<name>A0ACB9YBL3_PLABR</name>
<reference evidence="1" key="1">
    <citation type="submission" date="2022-06" db="EMBL/GenBank/DDBJ databases">
        <title>The First Complete Genome of the Simian Malaria Parasite Plasmodium brasilianum.</title>
        <authorList>
            <person name="Bajic M."/>
            <person name="Ravishankar S."/>
        </authorList>
    </citation>
    <scope>NUCLEOTIDE SEQUENCE</scope>
    <source>
        <strain evidence="1">Bolivian I</strain>
    </source>
</reference>
<sequence>MENQSIAPYEINPEEKGIIEKEHSLNNENSVPSGGKIKEENVVQKRENTVSTQSAPNISIIPSTLNTHITPSTLNSLNAQNVQKAQNLVNTQNVRSVQNAQNDQNVQNIQNVQNDQNVQNAQNIQNIQNTENIENVQNEKNVQHAENAENAQDGKKKDTGKAENEKRSFFNSKPNDEVSKGFPSPPVFHLTEIMHNERCFKRTKGHISVEINGDICIYGGMLQNKCVDNFIRYVPGINLFEKVRLNSNDIMPRAFHSGNVITEDNKNSIVIFGGINEENQIVNETYKFDFQAKKWEHIQNKVNPVPRYKHASCSFSDTVYIHGGLDLNNSLLSDLWVLSGNVWRELSQLDIIPEARCAHSLIFSIYGNARLIFLFGGNKKGFSGALGDTWIFNTSTNRWREVTNTTGPKPCSRWGHAAQLFDNEWMIIYGGITNGWIENYALSDMYALNIYTFSWFEVDISTSKNFSRGYFGSLCLVPYKKSLHVFGGCDESNEYSDVFNMSPLVTYVSYKTLTGKIEQLNSRMNNINDNANDNENISLVEFELQITDLKKEINNINNMMRTFESKFYALEKLNEQCEKLLSKNINSEALEKLEQRIRKLESTNVLMKHDSI</sequence>
<evidence type="ECO:0000313" key="2">
    <source>
        <dbReference type="Proteomes" id="UP001056978"/>
    </source>
</evidence>
<comment type="caution">
    <text evidence="1">The sequence shown here is derived from an EMBL/GenBank/DDBJ whole genome shotgun (WGS) entry which is preliminary data.</text>
</comment>
<dbReference type="Proteomes" id="UP001056978">
    <property type="component" value="Chromosome 9"/>
</dbReference>
<dbReference type="EMBL" id="CM043777">
    <property type="protein sequence ID" value="KAI4838380.1"/>
    <property type="molecule type" value="Genomic_DNA"/>
</dbReference>
<evidence type="ECO:0000313" key="1">
    <source>
        <dbReference type="EMBL" id="KAI4838380.1"/>
    </source>
</evidence>
<proteinExistence type="predicted"/>